<reference evidence="2" key="1">
    <citation type="submission" date="2020-11" db="EMBL/GenBank/DDBJ databases">
        <title>Bacterial whole genome sequence for Caenimonas sp. DR4.4.</title>
        <authorList>
            <person name="Le V."/>
            <person name="Ko S.-R."/>
            <person name="Ahn C.-Y."/>
            <person name="Oh H.-M."/>
        </authorList>
    </citation>
    <scope>NUCLEOTIDE SEQUENCE</scope>
    <source>
        <strain evidence="2">DR4.4</strain>
    </source>
</reference>
<evidence type="ECO:0000313" key="2">
    <source>
        <dbReference type="EMBL" id="MBG9386682.1"/>
    </source>
</evidence>
<dbReference type="AlphaFoldDB" id="A0A931H174"/>
<name>A0A931H174_9BURK</name>
<feature type="region of interest" description="Disordered" evidence="1">
    <location>
        <begin position="135"/>
        <end position="191"/>
    </location>
</feature>
<protein>
    <submittedName>
        <fullName evidence="2">Uncharacterized protein</fullName>
    </submittedName>
</protein>
<dbReference type="RefSeq" id="WP_196984652.1">
    <property type="nucleotide sequence ID" value="NZ_JADWYS010000001.1"/>
</dbReference>
<evidence type="ECO:0000313" key="3">
    <source>
        <dbReference type="Proteomes" id="UP000651050"/>
    </source>
</evidence>
<dbReference type="EMBL" id="JADWYS010000001">
    <property type="protein sequence ID" value="MBG9386682.1"/>
    <property type="molecule type" value="Genomic_DNA"/>
</dbReference>
<evidence type="ECO:0000256" key="1">
    <source>
        <dbReference type="SAM" id="MobiDB-lite"/>
    </source>
</evidence>
<keyword evidence="3" id="KW-1185">Reference proteome</keyword>
<feature type="compositionally biased region" description="Basic and acidic residues" evidence="1">
    <location>
        <begin position="148"/>
        <end position="164"/>
    </location>
</feature>
<feature type="compositionally biased region" description="Pro residues" evidence="1">
    <location>
        <begin position="177"/>
        <end position="191"/>
    </location>
</feature>
<comment type="caution">
    <text evidence="2">The sequence shown here is derived from an EMBL/GenBank/DDBJ whole genome shotgun (WGS) entry which is preliminary data.</text>
</comment>
<gene>
    <name evidence="2" type="ORF">I5803_01475</name>
</gene>
<organism evidence="2 3">
    <name type="scientific">Caenimonas aquaedulcis</name>
    <dbReference type="NCBI Taxonomy" id="2793270"/>
    <lineage>
        <taxon>Bacteria</taxon>
        <taxon>Pseudomonadati</taxon>
        <taxon>Pseudomonadota</taxon>
        <taxon>Betaproteobacteria</taxon>
        <taxon>Burkholderiales</taxon>
        <taxon>Comamonadaceae</taxon>
        <taxon>Caenimonas</taxon>
    </lineage>
</organism>
<accession>A0A931H174</accession>
<proteinExistence type="predicted"/>
<feature type="region of interest" description="Disordered" evidence="1">
    <location>
        <begin position="1"/>
        <end position="31"/>
    </location>
</feature>
<dbReference type="Proteomes" id="UP000651050">
    <property type="component" value="Unassembled WGS sequence"/>
</dbReference>
<sequence length="191" mass="21760">MKKFFGAGNTEAATQFHESESTAEDTDSSNTGRREMVHVVLRDIMRKHGIPSDWLECRVLSGQTRQQRPGMHVQFIVLNGEEQLLGYIHAFQDSFWRELERYDSRARDWLFSVAWQFEGPAKDGMGKMPVFRGWDEEAQSPDTQPSELDTRPPEGHEDELKSDLEQLFAIRDAALSEPPPAAHAPPAKPRP</sequence>